<protein>
    <recommendedName>
        <fullName evidence="1">Starter acyltransferase (SAT) domain-containing protein</fullName>
    </recommendedName>
</protein>
<dbReference type="STRING" id="441959.B8MRV8"/>
<evidence type="ECO:0000313" key="3">
    <source>
        <dbReference type="Proteomes" id="UP000001745"/>
    </source>
</evidence>
<name>B8MRV8_TALSN</name>
<organism evidence="2 3">
    <name type="scientific">Talaromyces stipitatus (strain ATCC 10500 / CBS 375.48 / QM 6759 / NRRL 1006)</name>
    <name type="common">Penicillium stipitatum</name>
    <dbReference type="NCBI Taxonomy" id="441959"/>
    <lineage>
        <taxon>Eukaryota</taxon>
        <taxon>Fungi</taxon>
        <taxon>Dikarya</taxon>
        <taxon>Ascomycota</taxon>
        <taxon>Pezizomycotina</taxon>
        <taxon>Eurotiomycetes</taxon>
        <taxon>Eurotiomycetidae</taxon>
        <taxon>Eurotiales</taxon>
        <taxon>Trichocomaceae</taxon>
        <taxon>Talaromyces</taxon>
        <taxon>Talaromyces sect. Talaromyces</taxon>
    </lineage>
</organism>
<dbReference type="InParanoid" id="B8MRV8"/>
<dbReference type="RefSeq" id="XP_002487403.1">
    <property type="nucleotide sequence ID" value="XM_002487358.1"/>
</dbReference>
<dbReference type="OrthoDB" id="4953895at2759"/>
<accession>B8MRV8</accession>
<dbReference type="VEuPathDB" id="FungiDB:TSTA_057810"/>
<dbReference type="EMBL" id="EQ962659">
    <property type="protein sequence ID" value="EED13292.1"/>
    <property type="molecule type" value="Genomic_DNA"/>
</dbReference>
<dbReference type="Proteomes" id="UP000001745">
    <property type="component" value="Unassembled WGS sequence"/>
</dbReference>
<gene>
    <name evidence="2" type="ORF">TSTA_057810</name>
</gene>
<proteinExistence type="predicted"/>
<dbReference type="HOGENOM" id="CLU_2238414_0_0_1"/>
<evidence type="ECO:0000259" key="1">
    <source>
        <dbReference type="Pfam" id="PF16073"/>
    </source>
</evidence>
<sequence length="105" mass="11720">MVPGSASTEAVRKFGESVSVPFRPYISANASNGITVSGLPLALTKLIQSEMFCGLRHKKIPIYGPYHAIHLYSEFYIDRIVDDLATISTEQRVLVFSETWTKEVQ</sequence>
<feature type="domain" description="Starter acyltransferase (SAT)" evidence="1">
    <location>
        <begin position="5"/>
        <end position="67"/>
    </location>
</feature>
<reference evidence="3" key="1">
    <citation type="journal article" date="2015" name="Genome Announc.">
        <title>Genome sequence of the AIDS-associated pathogen Penicillium marneffei (ATCC18224) and its near taxonomic relative Talaromyces stipitatus (ATCC10500).</title>
        <authorList>
            <person name="Nierman W.C."/>
            <person name="Fedorova-Abrams N.D."/>
            <person name="Andrianopoulos A."/>
        </authorList>
    </citation>
    <scope>NUCLEOTIDE SEQUENCE [LARGE SCALE GENOMIC DNA]</scope>
    <source>
        <strain evidence="3">ATCC 10500 / CBS 375.48 / QM 6759 / NRRL 1006</strain>
    </source>
</reference>
<dbReference type="PhylomeDB" id="B8MRV8"/>
<dbReference type="GeneID" id="8108917"/>
<keyword evidence="3" id="KW-1185">Reference proteome</keyword>
<dbReference type="Pfam" id="PF16073">
    <property type="entry name" value="SAT"/>
    <property type="match status" value="1"/>
</dbReference>
<dbReference type="AlphaFoldDB" id="B8MRV8"/>
<evidence type="ECO:0000313" key="2">
    <source>
        <dbReference type="EMBL" id="EED13292.1"/>
    </source>
</evidence>
<dbReference type="InterPro" id="IPR032088">
    <property type="entry name" value="SAT"/>
</dbReference>